<protein>
    <submittedName>
        <fullName evidence="1">Uncharacterized protein</fullName>
    </submittedName>
</protein>
<dbReference type="EMBL" id="CP159510">
    <property type="protein sequence ID" value="XCJ17659.1"/>
    <property type="molecule type" value="Genomic_DNA"/>
</dbReference>
<sequence>MLNEESASYPMDFRMIQPLKNISCFPEMRLKKQAAGIQFPSALYGCVSVGPCAFM</sequence>
<name>A0AAU8IHD7_9BACL</name>
<dbReference type="RefSeq" id="WP_353948806.1">
    <property type="nucleotide sequence ID" value="NZ_CP159510.1"/>
</dbReference>
<organism evidence="1">
    <name type="scientific">Sporolactobacillus sp. Y61</name>
    <dbReference type="NCBI Taxonomy" id="3160863"/>
    <lineage>
        <taxon>Bacteria</taxon>
        <taxon>Bacillati</taxon>
        <taxon>Bacillota</taxon>
        <taxon>Bacilli</taxon>
        <taxon>Bacillales</taxon>
        <taxon>Sporolactobacillaceae</taxon>
        <taxon>Sporolactobacillus</taxon>
    </lineage>
</organism>
<accession>A0AAU8IHD7</accession>
<reference evidence="1" key="1">
    <citation type="submission" date="2024-06" db="EMBL/GenBank/DDBJ databases">
        <authorList>
            <person name="Fan A."/>
            <person name="Zhang F.Y."/>
            <person name="Zhang L."/>
        </authorList>
    </citation>
    <scope>NUCLEOTIDE SEQUENCE</scope>
    <source>
        <strain evidence="1">Y61</strain>
    </source>
</reference>
<evidence type="ECO:0000313" key="1">
    <source>
        <dbReference type="EMBL" id="XCJ17659.1"/>
    </source>
</evidence>
<proteinExistence type="predicted"/>
<gene>
    <name evidence="1" type="ORF">ABNN70_03980</name>
</gene>
<dbReference type="AlphaFoldDB" id="A0AAU8IHD7"/>